<sequence length="387" mass="42289">MAPFAAALSLSPTSALGLPCSHSTLLHSQRRMTTVRFGVPTVKTAVVRCVSSSLDSSKGAAVREKPSAPSQAGTWQWRFEGYCVNIYYEEHGEKNTENTKTILMIPTISDVSTVEEWRLVAKDIVARKGETNWHATIVDWPGLGYSDRPSINYNADVMENFLVEFLNAPNSPLPNSDKEMIIFAGGHAATIALRAAKKRLVSPSAIAAVAPTWAGPLPIVFGRGSDMESRYGLLRGTLRAPAVGWMMYNVLVSNEKAIQSQYTSHVYADPDNVTPDIVQSRYALTKRQGARYVPAAFLTGQLDPVESREEFLDLFPELEGRIPTLVVSAANAPKRSKAEMDALKGAKGVSKFVEVPGALLPQEEYPLAVAEELYQFLKERVESGTKG</sequence>
<dbReference type="AlphaFoldDB" id="A0A1D1ZD35"/>
<reference evidence="1" key="1">
    <citation type="submission" date="2015-07" db="EMBL/GenBank/DDBJ databases">
        <title>Transcriptome Assembly of Anthurium amnicola.</title>
        <authorList>
            <person name="Suzuki J."/>
        </authorList>
    </citation>
    <scope>NUCLEOTIDE SEQUENCE</scope>
</reference>
<name>A0A1D1ZD35_9ARAE</name>
<dbReference type="FunFam" id="3.40.50.1820:FF:000120">
    <property type="entry name" value="Alpha/beta-Hydrolases superfamily protein"/>
    <property type="match status" value="1"/>
</dbReference>
<protein>
    <submittedName>
        <fullName evidence="1">1,25-dihydroxyvitamin D(3) 24-hydroxylase, mitochondrial</fullName>
    </submittedName>
</protein>
<dbReference type="Gene3D" id="3.40.50.1820">
    <property type="entry name" value="alpha/beta hydrolase"/>
    <property type="match status" value="1"/>
</dbReference>
<proteinExistence type="predicted"/>
<dbReference type="GO" id="GO:0009507">
    <property type="term" value="C:chloroplast"/>
    <property type="evidence" value="ECO:0007669"/>
    <property type="project" value="TreeGrafter"/>
</dbReference>
<dbReference type="SUPFAM" id="SSF53474">
    <property type="entry name" value="alpha/beta-Hydrolases"/>
    <property type="match status" value="1"/>
</dbReference>
<dbReference type="PANTHER" id="PTHR47914">
    <property type="entry name" value="ALPHA/BETA-HYDROLASES SUPERFAMILY PROTEIN"/>
    <property type="match status" value="1"/>
</dbReference>
<dbReference type="EMBL" id="GDJX01003102">
    <property type="protein sequence ID" value="JAT64834.1"/>
    <property type="molecule type" value="Transcribed_RNA"/>
</dbReference>
<accession>A0A1D1ZD35</accession>
<organism evidence="1">
    <name type="scientific">Anthurium amnicola</name>
    <dbReference type="NCBI Taxonomy" id="1678845"/>
    <lineage>
        <taxon>Eukaryota</taxon>
        <taxon>Viridiplantae</taxon>
        <taxon>Streptophyta</taxon>
        <taxon>Embryophyta</taxon>
        <taxon>Tracheophyta</taxon>
        <taxon>Spermatophyta</taxon>
        <taxon>Magnoliopsida</taxon>
        <taxon>Liliopsida</taxon>
        <taxon>Araceae</taxon>
        <taxon>Pothoideae</taxon>
        <taxon>Potheae</taxon>
        <taxon>Anthurium</taxon>
    </lineage>
</organism>
<dbReference type="InterPro" id="IPR029058">
    <property type="entry name" value="AB_hydrolase_fold"/>
</dbReference>
<evidence type="ECO:0000313" key="1">
    <source>
        <dbReference type="EMBL" id="JAT64834.1"/>
    </source>
</evidence>
<gene>
    <name evidence="1" type="primary">Cyp24a1_0</name>
    <name evidence="1" type="ORF">g.87902</name>
</gene>
<dbReference type="PANTHER" id="PTHR47914:SF1">
    <property type="entry name" value="ALPHA_BETA-HYDROLASES SUPERFAMILY PROTEIN"/>
    <property type="match status" value="1"/>
</dbReference>